<feature type="domain" description="Major facilitator superfamily (MFS) profile" evidence="6">
    <location>
        <begin position="29"/>
        <end position="443"/>
    </location>
</feature>
<dbReference type="PANTHER" id="PTHR23508">
    <property type="entry name" value="CARBOXYLIC ACID TRANSPORTER PROTEIN HOMOLOG"/>
    <property type="match status" value="1"/>
</dbReference>
<dbReference type="KEGG" id="slaa:EUU25_08630"/>
<feature type="transmembrane region" description="Helical" evidence="5">
    <location>
        <begin position="152"/>
        <end position="176"/>
    </location>
</feature>
<evidence type="ECO:0000256" key="4">
    <source>
        <dbReference type="ARBA" id="ARBA00023136"/>
    </source>
</evidence>
<evidence type="ECO:0000256" key="1">
    <source>
        <dbReference type="ARBA" id="ARBA00004141"/>
    </source>
</evidence>
<dbReference type="PROSITE" id="PS50850">
    <property type="entry name" value="MFS"/>
    <property type="match status" value="1"/>
</dbReference>
<dbReference type="GO" id="GO:0046943">
    <property type="term" value="F:carboxylic acid transmembrane transporter activity"/>
    <property type="evidence" value="ECO:0007669"/>
    <property type="project" value="TreeGrafter"/>
</dbReference>
<evidence type="ECO:0000313" key="7">
    <source>
        <dbReference type="EMBL" id="QGY80679.1"/>
    </source>
</evidence>
<feature type="transmembrane region" description="Helical" evidence="5">
    <location>
        <begin position="125"/>
        <end position="145"/>
    </location>
</feature>
<feature type="transmembrane region" description="Helical" evidence="5">
    <location>
        <begin position="94"/>
        <end position="113"/>
    </location>
</feature>
<evidence type="ECO:0000259" key="6">
    <source>
        <dbReference type="PROSITE" id="PS50850"/>
    </source>
</evidence>
<dbReference type="CDD" id="cd17365">
    <property type="entry name" value="MFS_PcaK_like"/>
    <property type="match status" value="1"/>
</dbReference>
<dbReference type="Pfam" id="PF07690">
    <property type="entry name" value="MFS_1"/>
    <property type="match status" value="1"/>
</dbReference>
<accession>A0A6I6L4Q9</accession>
<dbReference type="InterPro" id="IPR011701">
    <property type="entry name" value="MFS"/>
</dbReference>
<dbReference type="AlphaFoldDB" id="A0A6I6L4Q9"/>
<feature type="transmembrane region" description="Helical" evidence="5">
    <location>
        <begin position="65"/>
        <end position="87"/>
    </location>
</feature>
<dbReference type="InterPro" id="IPR036259">
    <property type="entry name" value="MFS_trans_sf"/>
</dbReference>
<protein>
    <submittedName>
        <fullName evidence="7">MFS transporter</fullName>
    </submittedName>
</protein>
<organism evidence="7 8">
    <name type="scientific">Sphingorhabdus lacus</name>
    <dbReference type="NCBI Taxonomy" id="392610"/>
    <lineage>
        <taxon>Bacteria</taxon>
        <taxon>Pseudomonadati</taxon>
        <taxon>Pseudomonadota</taxon>
        <taxon>Alphaproteobacteria</taxon>
        <taxon>Sphingomonadales</taxon>
        <taxon>Sphingomonadaceae</taxon>
        <taxon>Sphingorhabdus</taxon>
    </lineage>
</organism>
<keyword evidence="2 5" id="KW-0812">Transmembrane</keyword>
<gene>
    <name evidence="7" type="ORF">EUU25_08630</name>
</gene>
<feature type="transmembrane region" description="Helical" evidence="5">
    <location>
        <begin position="418"/>
        <end position="438"/>
    </location>
</feature>
<feature type="transmembrane region" description="Helical" evidence="5">
    <location>
        <begin position="355"/>
        <end position="376"/>
    </location>
</feature>
<dbReference type="PANTHER" id="PTHR23508:SF10">
    <property type="entry name" value="CARBOXYLIC ACID TRANSPORTER PROTEIN HOMOLOG"/>
    <property type="match status" value="1"/>
</dbReference>
<evidence type="ECO:0000313" key="8">
    <source>
        <dbReference type="Proteomes" id="UP000428803"/>
    </source>
</evidence>
<dbReference type="InterPro" id="IPR005829">
    <property type="entry name" value="Sugar_transporter_CS"/>
</dbReference>
<evidence type="ECO:0000256" key="2">
    <source>
        <dbReference type="ARBA" id="ARBA00022692"/>
    </source>
</evidence>
<keyword evidence="4 5" id="KW-0472">Membrane</keyword>
<feature type="transmembrane region" description="Helical" evidence="5">
    <location>
        <begin position="388"/>
        <end position="412"/>
    </location>
</feature>
<proteinExistence type="predicted"/>
<dbReference type="PROSITE" id="PS00217">
    <property type="entry name" value="SUGAR_TRANSPORT_2"/>
    <property type="match status" value="1"/>
</dbReference>
<dbReference type="RefSeq" id="WP_158900130.1">
    <property type="nucleotide sequence ID" value="NZ_CP035733.1"/>
</dbReference>
<keyword evidence="8" id="KW-1185">Reference proteome</keyword>
<feature type="transmembrane region" description="Helical" evidence="5">
    <location>
        <begin position="182"/>
        <end position="203"/>
    </location>
</feature>
<dbReference type="SUPFAM" id="SSF103473">
    <property type="entry name" value="MFS general substrate transporter"/>
    <property type="match status" value="1"/>
</dbReference>
<feature type="transmembrane region" description="Helical" evidence="5">
    <location>
        <begin position="301"/>
        <end position="321"/>
    </location>
</feature>
<feature type="transmembrane region" description="Helical" evidence="5">
    <location>
        <begin position="330"/>
        <end position="349"/>
    </location>
</feature>
<evidence type="ECO:0000256" key="3">
    <source>
        <dbReference type="ARBA" id="ARBA00022989"/>
    </source>
</evidence>
<dbReference type="Gene3D" id="1.20.1250.20">
    <property type="entry name" value="MFS general substrate transporter like domains"/>
    <property type="match status" value="1"/>
</dbReference>
<feature type="transmembrane region" description="Helical" evidence="5">
    <location>
        <begin position="27"/>
        <end position="53"/>
    </location>
</feature>
<name>A0A6I6L4Q9_9SPHN</name>
<keyword evidence="3 5" id="KW-1133">Transmembrane helix</keyword>
<dbReference type="Proteomes" id="UP000428803">
    <property type="component" value="Chromosome"/>
</dbReference>
<dbReference type="EMBL" id="CP035733">
    <property type="protein sequence ID" value="QGY80679.1"/>
    <property type="molecule type" value="Genomic_DNA"/>
</dbReference>
<comment type="subcellular location">
    <subcellularLocation>
        <location evidence="1">Membrane</location>
        <topology evidence="1">Multi-pass membrane protein</topology>
    </subcellularLocation>
</comment>
<dbReference type="GO" id="GO:0005886">
    <property type="term" value="C:plasma membrane"/>
    <property type="evidence" value="ECO:0007669"/>
    <property type="project" value="TreeGrafter"/>
</dbReference>
<dbReference type="OrthoDB" id="9800416at2"/>
<feature type="transmembrane region" description="Helical" evidence="5">
    <location>
        <begin position="266"/>
        <end position="286"/>
    </location>
</feature>
<reference evidence="8" key="1">
    <citation type="submission" date="2019-01" db="EMBL/GenBank/DDBJ databases">
        <title>Sphingorhabdus lacus sp.nov., isolated from an oligotrophic freshwater lake.</title>
        <authorList>
            <person name="Park M."/>
        </authorList>
    </citation>
    <scope>NUCLEOTIDE SEQUENCE [LARGE SCALE GENOMIC DNA]</scope>
    <source>
        <strain evidence="8">IMCC1753</strain>
    </source>
</reference>
<dbReference type="InterPro" id="IPR020846">
    <property type="entry name" value="MFS_dom"/>
</dbReference>
<evidence type="ECO:0000256" key="5">
    <source>
        <dbReference type="SAM" id="Phobius"/>
    </source>
</evidence>
<sequence length="452" mass="47324">MTSKAQRSDVAVVSDILDNAQFSHFHLILILLCTLVAIVDGFDTTAMAVIAPTVAQDWGLSLPSFAPALSASLVGMAFGGAIGGILGDRYGRRPVMITMFSVVTIASLASGFARNIFELEVLRLLTGFGIGGTIPLGAALVAEYMPKKMRSFLLVVMFSGHALGGTLAGLAAPALIDGFGWQGVFFAGGVAPAILVVTLLISLPESARFLTNRGDDVSRAKAIALLGKANRDCQIANDAKVVTGEQEAERGSVRDLFKGSRATQTILLWITFFATQFVLFGLGSWLTGVLTEAGHSQAQGAYAQMLHNLGGVFGSLAFGLLSDRLSARPVLIAVNFGSIIFIAGLGMFAASDFVLLMALFSGVFVLAAQLCLNAYTTGLYPTPLRATGVGWALSFGRLGSILSPLVTGALMARDWTPSSLFFAIAAVPLISIVALMFIKGARHETDGGIGVH</sequence>